<protein>
    <recommendedName>
        <fullName evidence="1">Cellulose-binding Sde182 C-terminal domain-containing protein</fullName>
    </recommendedName>
</protein>
<evidence type="ECO:0000313" key="3">
    <source>
        <dbReference type="Proteomes" id="UP001597097"/>
    </source>
</evidence>
<dbReference type="RefSeq" id="WP_219528256.1">
    <property type="nucleotide sequence ID" value="NZ_JAHKRM010000004.1"/>
</dbReference>
<dbReference type="Proteomes" id="UP001597097">
    <property type="component" value="Unassembled WGS sequence"/>
</dbReference>
<reference evidence="3" key="1">
    <citation type="journal article" date="2019" name="Int. J. Syst. Evol. Microbiol.">
        <title>The Global Catalogue of Microorganisms (GCM) 10K type strain sequencing project: providing services to taxonomists for standard genome sequencing and annotation.</title>
        <authorList>
            <consortium name="The Broad Institute Genomics Platform"/>
            <consortium name="The Broad Institute Genome Sequencing Center for Infectious Disease"/>
            <person name="Wu L."/>
            <person name="Ma J."/>
        </authorList>
    </citation>
    <scope>NUCLEOTIDE SEQUENCE [LARGE SCALE GENOMIC DNA]</scope>
    <source>
        <strain evidence="3">CGMCC 1.15399</strain>
    </source>
</reference>
<keyword evidence="3" id="KW-1185">Reference proteome</keyword>
<proteinExistence type="predicted"/>
<name>A0ABW4GSJ3_9ACTN</name>
<organism evidence="2 3">
    <name type="scientific">Nonomuraea guangzhouensis</name>
    <dbReference type="NCBI Taxonomy" id="1291555"/>
    <lineage>
        <taxon>Bacteria</taxon>
        <taxon>Bacillati</taxon>
        <taxon>Actinomycetota</taxon>
        <taxon>Actinomycetes</taxon>
        <taxon>Streptosporangiales</taxon>
        <taxon>Streptosporangiaceae</taxon>
        <taxon>Nonomuraea</taxon>
    </lineage>
</organism>
<evidence type="ECO:0000313" key="2">
    <source>
        <dbReference type="EMBL" id="MFD1544237.1"/>
    </source>
</evidence>
<dbReference type="Pfam" id="PF21027">
    <property type="entry name" value="Sde0182_C"/>
    <property type="match status" value="1"/>
</dbReference>
<dbReference type="InterPro" id="IPR048527">
    <property type="entry name" value="Sde182_C"/>
</dbReference>
<accession>A0ABW4GSJ3</accession>
<gene>
    <name evidence="2" type="ORF">ACFSJ0_44845</name>
</gene>
<comment type="caution">
    <text evidence="2">The sequence shown here is derived from an EMBL/GenBank/DDBJ whole genome shotgun (WGS) entry which is preliminary data.</text>
</comment>
<sequence length="71" mass="7800">MTSTWWQYGDADTYPGTVALTQTSQARHRIATFRVPQDAVPGQTIHLILQTTDNGSPALTSYQCVVFTVKG</sequence>
<feature type="domain" description="Cellulose-binding Sde182 C-terminal" evidence="1">
    <location>
        <begin position="2"/>
        <end position="69"/>
    </location>
</feature>
<dbReference type="EMBL" id="JBHUCM010000043">
    <property type="protein sequence ID" value="MFD1544237.1"/>
    <property type="molecule type" value="Genomic_DNA"/>
</dbReference>
<evidence type="ECO:0000259" key="1">
    <source>
        <dbReference type="Pfam" id="PF21027"/>
    </source>
</evidence>